<evidence type="ECO:0000313" key="4">
    <source>
        <dbReference type="Proteomes" id="UP000321248"/>
    </source>
</evidence>
<accession>A0A5C8KM88</accession>
<keyword evidence="2" id="KW-0812">Transmembrane</keyword>
<organism evidence="3 4">
    <name type="scientific">Alkalisalibacterium limincola</name>
    <dbReference type="NCBI Taxonomy" id="2699169"/>
    <lineage>
        <taxon>Bacteria</taxon>
        <taxon>Pseudomonadati</taxon>
        <taxon>Pseudomonadota</taxon>
        <taxon>Gammaproteobacteria</taxon>
        <taxon>Lysobacterales</taxon>
        <taxon>Lysobacteraceae</taxon>
        <taxon>Alkalisalibacterium</taxon>
    </lineage>
</organism>
<keyword evidence="2" id="KW-1133">Transmembrane helix</keyword>
<evidence type="ECO:0000256" key="2">
    <source>
        <dbReference type="SAM" id="Phobius"/>
    </source>
</evidence>
<dbReference type="Proteomes" id="UP000321248">
    <property type="component" value="Unassembled WGS sequence"/>
</dbReference>
<dbReference type="AlphaFoldDB" id="A0A5C8KM88"/>
<comment type="caution">
    <text evidence="3">The sequence shown here is derived from an EMBL/GenBank/DDBJ whole genome shotgun (WGS) entry which is preliminary data.</text>
</comment>
<name>A0A5C8KM88_9GAMM</name>
<proteinExistence type="predicted"/>
<reference evidence="3 4" key="1">
    <citation type="submission" date="2019-08" db="EMBL/GenBank/DDBJ databases">
        <authorList>
            <person name="Karlyshev A.V."/>
        </authorList>
    </citation>
    <scope>NUCLEOTIDE SEQUENCE [LARGE SCALE GENOMIC DNA]</scope>
    <source>
        <strain evidence="3 4">Alg18-2.2</strain>
    </source>
</reference>
<keyword evidence="4" id="KW-1185">Reference proteome</keyword>
<feature type="transmembrane region" description="Helical" evidence="2">
    <location>
        <begin position="26"/>
        <end position="44"/>
    </location>
</feature>
<protein>
    <submittedName>
        <fullName evidence="3">Uncharacterized protein</fullName>
    </submittedName>
</protein>
<evidence type="ECO:0000313" key="3">
    <source>
        <dbReference type="EMBL" id="TXK60705.1"/>
    </source>
</evidence>
<keyword evidence="2" id="KW-0472">Membrane</keyword>
<sequence>MHWLFLLLALAALVLALTTTSVALALLSLLAAGVLAVVWLLQMLSARVGGAARDEIQILSPEELRRLSERTRGTDQGRGTDTPPRES</sequence>
<feature type="compositionally biased region" description="Low complexity" evidence="1">
    <location>
        <begin position="77"/>
        <end position="87"/>
    </location>
</feature>
<gene>
    <name evidence="3" type="ORF">FU658_11180</name>
</gene>
<feature type="region of interest" description="Disordered" evidence="1">
    <location>
        <begin position="67"/>
        <end position="87"/>
    </location>
</feature>
<evidence type="ECO:0000256" key="1">
    <source>
        <dbReference type="SAM" id="MobiDB-lite"/>
    </source>
</evidence>
<dbReference type="RefSeq" id="WP_147892164.1">
    <property type="nucleotide sequence ID" value="NZ_VRTS01000008.1"/>
</dbReference>
<dbReference type="EMBL" id="VRTS01000008">
    <property type="protein sequence ID" value="TXK60705.1"/>
    <property type="molecule type" value="Genomic_DNA"/>
</dbReference>